<dbReference type="InterPro" id="IPR039421">
    <property type="entry name" value="Type_1_exporter"/>
</dbReference>
<feature type="transmembrane region" description="Helical" evidence="7">
    <location>
        <begin position="16"/>
        <end position="34"/>
    </location>
</feature>
<dbReference type="InterPro" id="IPR036640">
    <property type="entry name" value="ABC1_TM_sf"/>
</dbReference>
<gene>
    <name evidence="10" type="ORF">SAMN05421737_1121</name>
</gene>
<keyword evidence="3" id="KW-0547">Nucleotide-binding</keyword>
<evidence type="ECO:0000313" key="10">
    <source>
        <dbReference type="EMBL" id="SDC63540.1"/>
    </source>
</evidence>
<feature type="transmembrane region" description="Helical" evidence="7">
    <location>
        <begin position="156"/>
        <end position="173"/>
    </location>
</feature>
<dbReference type="PROSITE" id="PS50929">
    <property type="entry name" value="ABC_TM1F"/>
    <property type="match status" value="1"/>
</dbReference>
<dbReference type="PANTHER" id="PTHR24221:SF423">
    <property type="entry name" value="ABC TRANSPORTER"/>
    <property type="match status" value="1"/>
</dbReference>
<dbReference type="Gene3D" id="3.40.50.300">
    <property type="entry name" value="P-loop containing nucleotide triphosphate hydrolases"/>
    <property type="match status" value="1"/>
</dbReference>
<comment type="subcellular location">
    <subcellularLocation>
        <location evidence="1">Cell membrane</location>
        <topology evidence="1">Multi-pass membrane protein</topology>
    </subcellularLocation>
</comment>
<feature type="transmembrane region" description="Helical" evidence="7">
    <location>
        <begin position="271"/>
        <end position="293"/>
    </location>
</feature>
<dbReference type="Pfam" id="PF00664">
    <property type="entry name" value="ABC_membrane"/>
    <property type="match status" value="1"/>
</dbReference>
<evidence type="ECO:0000256" key="3">
    <source>
        <dbReference type="ARBA" id="ARBA00022741"/>
    </source>
</evidence>
<keyword evidence="11" id="KW-1185">Reference proteome</keyword>
<dbReference type="SMART" id="SM00382">
    <property type="entry name" value="AAA"/>
    <property type="match status" value="1"/>
</dbReference>
<dbReference type="Pfam" id="PF00005">
    <property type="entry name" value="ABC_tran"/>
    <property type="match status" value="1"/>
</dbReference>
<dbReference type="Gene3D" id="1.20.1560.10">
    <property type="entry name" value="ABC transporter type 1, transmembrane domain"/>
    <property type="match status" value="1"/>
</dbReference>
<dbReference type="PANTHER" id="PTHR24221">
    <property type="entry name" value="ATP-BINDING CASSETTE SUB-FAMILY B"/>
    <property type="match status" value="1"/>
</dbReference>
<keyword evidence="5 7" id="KW-1133">Transmembrane helix</keyword>
<dbReference type="InterPro" id="IPR011527">
    <property type="entry name" value="ABC1_TM_dom"/>
</dbReference>
<feature type="transmembrane region" description="Helical" evidence="7">
    <location>
        <begin position="133"/>
        <end position="150"/>
    </location>
</feature>
<feature type="domain" description="ABC transporter" evidence="8">
    <location>
        <begin position="344"/>
        <end position="576"/>
    </location>
</feature>
<feature type="domain" description="ABC transmembrane type-1" evidence="9">
    <location>
        <begin position="26"/>
        <end position="297"/>
    </location>
</feature>
<evidence type="ECO:0000313" key="11">
    <source>
        <dbReference type="Proteomes" id="UP000242662"/>
    </source>
</evidence>
<dbReference type="CDD" id="cd07346">
    <property type="entry name" value="ABC_6TM_exporters"/>
    <property type="match status" value="1"/>
</dbReference>
<organism evidence="10 11">
    <name type="scientific">Shouchella lonarensis</name>
    <dbReference type="NCBI Taxonomy" id="1464122"/>
    <lineage>
        <taxon>Bacteria</taxon>
        <taxon>Bacillati</taxon>
        <taxon>Bacillota</taxon>
        <taxon>Bacilli</taxon>
        <taxon>Bacillales</taxon>
        <taxon>Bacillaceae</taxon>
        <taxon>Shouchella</taxon>
    </lineage>
</organism>
<evidence type="ECO:0000256" key="5">
    <source>
        <dbReference type="ARBA" id="ARBA00022989"/>
    </source>
</evidence>
<evidence type="ECO:0000256" key="7">
    <source>
        <dbReference type="SAM" id="Phobius"/>
    </source>
</evidence>
<evidence type="ECO:0000259" key="9">
    <source>
        <dbReference type="PROSITE" id="PS50929"/>
    </source>
</evidence>
<evidence type="ECO:0000256" key="6">
    <source>
        <dbReference type="ARBA" id="ARBA00023136"/>
    </source>
</evidence>
<dbReference type="InterPro" id="IPR027417">
    <property type="entry name" value="P-loop_NTPase"/>
</dbReference>
<dbReference type="SUPFAM" id="SSF52540">
    <property type="entry name" value="P-loop containing nucleoside triphosphate hydrolases"/>
    <property type="match status" value="1"/>
</dbReference>
<dbReference type="Proteomes" id="UP000242662">
    <property type="component" value="Unassembled WGS sequence"/>
</dbReference>
<feature type="transmembrane region" description="Helical" evidence="7">
    <location>
        <begin position="54"/>
        <end position="79"/>
    </location>
</feature>
<evidence type="ECO:0000259" key="8">
    <source>
        <dbReference type="PROSITE" id="PS50893"/>
    </source>
</evidence>
<accession>A0A1G6N6R6</accession>
<keyword evidence="6 7" id="KW-0472">Membrane</keyword>
<proteinExistence type="predicted"/>
<sequence>MKPFQFMWALIMYRPWLYVLNGFIWLVIHLFPIVPGLLTRELLHTLTGDANLTIGVWSLLLLLLGVACGRITFIFMGALTDVWHRFMMSGLIRKNLFAHVLAQPVKLEVGQMVIQFREDAAQAEDAISWTLDFVGRFLFAMCSLVLLLAIDVQLTLFVFVPLIVVVAIANMAMKRLGAHREKSKQASAAVVSTIGEMTAMSQAIQLARAESRMLARMDTLNKERRKTMVKDRALTQALEAVFANTVTIGTGLILLLSAGAMQSGAFKIGDFVLFVFYLGYVTEFTQFFGRFLAHYRQTSISFKRMAALFGEKQAQALVRHTPLPLKQLPVNEEEKVRVSSFEQLRVSGLTYQFPGSTLGVQDASLTIKKGSFTVITGRVGSGKTTLLRSLLGQLPKQAGEVCWSGQRVDDRAAFFGPPYSAYTPQVPTLFSASIKENILLGKSEDDVDLSRVIEEAVLTETIAQMPDGIETIIGTRGMKLSGGQVQRVAIARMLACEADVFVLDDVSSALDVQTEARLWENLANKRDRTYLVVSHRKDCLLRADHVIVMDEGSIVAQGTLAEVRQSCADVNVWLGEKK</sequence>
<dbReference type="GO" id="GO:0140359">
    <property type="term" value="F:ABC-type transporter activity"/>
    <property type="evidence" value="ECO:0007669"/>
    <property type="project" value="InterPro"/>
</dbReference>
<dbReference type="STRING" id="1464122.SAMN05421737_1121"/>
<reference evidence="11" key="1">
    <citation type="submission" date="2016-09" db="EMBL/GenBank/DDBJ databases">
        <authorList>
            <person name="Varghese N."/>
            <person name="Submissions S."/>
        </authorList>
    </citation>
    <scope>NUCLEOTIDE SEQUENCE [LARGE SCALE GENOMIC DNA]</scope>
    <source>
        <strain evidence="11">25nlg</strain>
    </source>
</reference>
<dbReference type="RefSeq" id="WP_090776488.1">
    <property type="nucleotide sequence ID" value="NZ_FMYM01000012.1"/>
</dbReference>
<name>A0A1G6N6R6_9BACI</name>
<evidence type="ECO:0000256" key="1">
    <source>
        <dbReference type="ARBA" id="ARBA00004651"/>
    </source>
</evidence>
<dbReference type="GO" id="GO:0016887">
    <property type="term" value="F:ATP hydrolysis activity"/>
    <property type="evidence" value="ECO:0007669"/>
    <property type="project" value="InterPro"/>
</dbReference>
<dbReference type="AlphaFoldDB" id="A0A1G6N6R6"/>
<protein>
    <submittedName>
        <fullName evidence="10">ATP-binding cassette, subfamily B</fullName>
    </submittedName>
</protein>
<keyword evidence="4 10" id="KW-0067">ATP-binding</keyword>
<keyword evidence="2 7" id="KW-0812">Transmembrane</keyword>
<dbReference type="GO" id="GO:0005524">
    <property type="term" value="F:ATP binding"/>
    <property type="evidence" value="ECO:0007669"/>
    <property type="project" value="UniProtKB-KW"/>
</dbReference>
<dbReference type="InterPro" id="IPR003439">
    <property type="entry name" value="ABC_transporter-like_ATP-bd"/>
</dbReference>
<dbReference type="SUPFAM" id="SSF90123">
    <property type="entry name" value="ABC transporter transmembrane region"/>
    <property type="match status" value="1"/>
</dbReference>
<dbReference type="OrthoDB" id="9770415at2"/>
<dbReference type="PROSITE" id="PS50893">
    <property type="entry name" value="ABC_TRANSPORTER_2"/>
    <property type="match status" value="1"/>
</dbReference>
<evidence type="ECO:0000256" key="4">
    <source>
        <dbReference type="ARBA" id="ARBA00022840"/>
    </source>
</evidence>
<feature type="transmembrane region" description="Helical" evidence="7">
    <location>
        <begin position="233"/>
        <end position="259"/>
    </location>
</feature>
<dbReference type="InterPro" id="IPR003593">
    <property type="entry name" value="AAA+_ATPase"/>
</dbReference>
<dbReference type="EMBL" id="FMYM01000012">
    <property type="protein sequence ID" value="SDC63540.1"/>
    <property type="molecule type" value="Genomic_DNA"/>
</dbReference>
<evidence type="ECO:0000256" key="2">
    <source>
        <dbReference type="ARBA" id="ARBA00022692"/>
    </source>
</evidence>
<dbReference type="GO" id="GO:0005886">
    <property type="term" value="C:plasma membrane"/>
    <property type="evidence" value="ECO:0007669"/>
    <property type="project" value="UniProtKB-SubCell"/>
</dbReference>